<dbReference type="Proteomes" id="UP001186974">
    <property type="component" value="Unassembled WGS sequence"/>
</dbReference>
<protein>
    <submittedName>
        <fullName evidence="1">Uncharacterized protein</fullName>
    </submittedName>
</protein>
<proteinExistence type="predicted"/>
<sequence>MAATTPDSIDIEMRTEDRDESQSAPNDPDAQTTELDGLLDAPEAVSNELRTDLDGAAGITPGAANCTSPPQDERQHTPEGTRDQPIDVETFIKEEVKDEPGFSNFVLTPFIHYTNTIHDPIILDDDEDNVVSAEADRPIAEAEPSSAQQFNEVSGQGHGMEGVTANLWAALSDEFLTDVNNMPVPALSTPQALSNSVAQPVGASRPAPRKQDPNRLAKLKQMQLRAKELALQKELKDKNDDSDPGEIDRQAKAAFEAKKAAFDRLKDSGNATDVQEIEFLRLQRIEEARRRKYLEDKMREAEDNDVPDDSEQSSDGRDSDDGIFVGDPAKRSALGKRGTDGGGKGGNDKIFMSDSGDDDVYRGPSSSKRRKPEHPRKASRMTQDFESALQSALDADAPAGKATNARDKQPAKRGRPKLSKATPKRKKTHVPRPKDAK</sequence>
<accession>A0ACC3DWS8</accession>
<organism evidence="1 2">
    <name type="scientific">Coniosporium uncinatum</name>
    <dbReference type="NCBI Taxonomy" id="93489"/>
    <lineage>
        <taxon>Eukaryota</taxon>
        <taxon>Fungi</taxon>
        <taxon>Dikarya</taxon>
        <taxon>Ascomycota</taxon>
        <taxon>Pezizomycotina</taxon>
        <taxon>Dothideomycetes</taxon>
        <taxon>Dothideomycetes incertae sedis</taxon>
        <taxon>Coniosporium</taxon>
    </lineage>
</organism>
<comment type="caution">
    <text evidence="1">The sequence shown here is derived from an EMBL/GenBank/DDBJ whole genome shotgun (WGS) entry which is preliminary data.</text>
</comment>
<evidence type="ECO:0000313" key="1">
    <source>
        <dbReference type="EMBL" id="KAK3081175.1"/>
    </source>
</evidence>
<reference evidence="1" key="1">
    <citation type="submission" date="2024-09" db="EMBL/GenBank/DDBJ databases">
        <title>Black Yeasts Isolated from many extreme environments.</title>
        <authorList>
            <person name="Coleine C."/>
            <person name="Stajich J.E."/>
            <person name="Selbmann L."/>
        </authorList>
    </citation>
    <scope>NUCLEOTIDE SEQUENCE</scope>
    <source>
        <strain evidence="1">CCFEE 5737</strain>
    </source>
</reference>
<feature type="non-terminal residue" evidence="1">
    <location>
        <position position="437"/>
    </location>
</feature>
<name>A0ACC3DWS8_9PEZI</name>
<keyword evidence="2" id="KW-1185">Reference proteome</keyword>
<evidence type="ECO:0000313" key="2">
    <source>
        <dbReference type="Proteomes" id="UP001186974"/>
    </source>
</evidence>
<dbReference type="EMBL" id="JAWDJW010000254">
    <property type="protein sequence ID" value="KAK3081175.1"/>
    <property type="molecule type" value="Genomic_DNA"/>
</dbReference>
<gene>
    <name evidence="1" type="ORF">LTS18_009399</name>
</gene>